<evidence type="ECO:0000256" key="3">
    <source>
        <dbReference type="ARBA" id="ARBA00023027"/>
    </source>
</evidence>
<dbReference type="RefSeq" id="WP_038986781.1">
    <property type="nucleotide sequence ID" value="NZ_JWJO01000031.1"/>
</dbReference>
<dbReference type="PANTHER" id="PTHR43570">
    <property type="entry name" value="ALDEHYDE DEHYDROGENASE"/>
    <property type="match status" value="1"/>
</dbReference>
<dbReference type="GO" id="GO:0004029">
    <property type="term" value="F:aldehyde dehydrogenase (NAD+) activity"/>
    <property type="evidence" value="ECO:0007669"/>
    <property type="project" value="TreeGrafter"/>
</dbReference>
<dbReference type="FunFam" id="3.40.605.10:FF:000004">
    <property type="entry name" value="Aldehyde dehydrogenase"/>
    <property type="match status" value="1"/>
</dbReference>
<feature type="active site" evidence="5">
    <location>
        <position position="244"/>
    </location>
</feature>
<dbReference type="SUPFAM" id="SSF53720">
    <property type="entry name" value="ALDH-like"/>
    <property type="match status" value="1"/>
</dbReference>
<keyword evidence="8" id="KW-0175">Coiled coil</keyword>
<evidence type="ECO:0000256" key="5">
    <source>
        <dbReference type="PIRSR" id="PIRSR036492-1"/>
    </source>
</evidence>
<dbReference type="InterPro" id="IPR016162">
    <property type="entry name" value="Ald_DH_N"/>
</dbReference>
<dbReference type="InterPro" id="IPR015590">
    <property type="entry name" value="Aldehyde_DH_dom"/>
</dbReference>
<reference evidence="10 11" key="1">
    <citation type="submission" date="2016-01" db="EMBL/GenBank/DDBJ databases">
        <title>Whole genome sequencing of Myroides marinus L41.</title>
        <authorList>
            <person name="Hong K.W."/>
        </authorList>
    </citation>
    <scope>NUCLEOTIDE SEQUENCE [LARGE SCALE GENOMIC DNA]</scope>
    <source>
        <strain evidence="10 11">L41</strain>
    </source>
</reference>
<comment type="caution">
    <text evidence="10">The sequence shown here is derived from an EMBL/GenBank/DDBJ whole genome shotgun (WGS) entry which is preliminary data.</text>
</comment>
<evidence type="ECO:0000313" key="10">
    <source>
        <dbReference type="EMBL" id="KZE81013.1"/>
    </source>
</evidence>
<keyword evidence="11" id="KW-1185">Reference proteome</keyword>
<feature type="domain" description="Aldehyde dehydrogenase" evidence="9">
    <location>
        <begin position="28"/>
        <end position="428"/>
    </location>
</feature>
<sequence>MNTITSVFSTQKSYFDSNATKDISFLIEQLKKLKQVLQANEKLLEEAIYRDFGKSAFETYLTELSIVYTEINYYIKSIKKLSKRKRVSVGLANFPAKGYIIPEPLGVTLVIGAWNYPYQLSLLPALTAMAAGNTVIIKPSELPMRTSQVLAELINANFDKEYLYVVEGGIEETTELLSLPFDKIFFTGSTTVGKIVYEAAAKNLVPVTLELGGKSPAIILKDCDIPMTAKRLVWAKLLNAGQTCVAPDYVLVDASIKEELIKYLKIEMDNYPQQADNLPAHYLQIINARNFDRLVNLIDTTKVCYGGYNDRDKRFISPTILDEVVWEDVIMQEEIFGPLLPVLTFESLDEIISQIKKRPKPLACYVYGKDKVLIDKILKEVSFGGGAVNDSLMHLSTNTLPFGGVGASGIGNYHGKYGFETFSHYKSILHKPFWFESNLKYPPYTKQKEGWLRRLFK</sequence>
<dbReference type="InterPro" id="IPR016160">
    <property type="entry name" value="Ald_DH_CS_CYS"/>
</dbReference>
<gene>
    <name evidence="10" type="ORF">AV926_09585</name>
</gene>
<dbReference type="PIRSF" id="PIRSF036492">
    <property type="entry name" value="ALDH"/>
    <property type="match status" value="1"/>
</dbReference>
<feature type="active site" evidence="5 6">
    <location>
        <position position="210"/>
    </location>
</feature>
<dbReference type="Gene3D" id="3.40.309.10">
    <property type="entry name" value="Aldehyde Dehydrogenase, Chain A, domain 2"/>
    <property type="match status" value="1"/>
</dbReference>
<dbReference type="Proteomes" id="UP000076630">
    <property type="component" value="Unassembled WGS sequence"/>
</dbReference>
<name>A0A163Z521_9FLAO</name>
<evidence type="ECO:0000256" key="4">
    <source>
        <dbReference type="PIRNR" id="PIRNR036492"/>
    </source>
</evidence>
<dbReference type="CDD" id="cd07136">
    <property type="entry name" value="ALDH_YwdH-P39616"/>
    <property type="match status" value="1"/>
</dbReference>
<dbReference type="FunFam" id="3.40.309.10:FF:000003">
    <property type="entry name" value="Aldehyde dehydrogenase"/>
    <property type="match status" value="1"/>
</dbReference>
<dbReference type="PANTHER" id="PTHR43570:SF16">
    <property type="entry name" value="ALDEHYDE DEHYDROGENASE TYPE III, ISOFORM Q"/>
    <property type="match status" value="1"/>
</dbReference>
<evidence type="ECO:0000313" key="11">
    <source>
        <dbReference type="Proteomes" id="UP000076630"/>
    </source>
</evidence>
<dbReference type="GO" id="GO:0005737">
    <property type="term" value="C:cytoplasm"/>
    <property type="evidence" value="ECO:0007669"/>
    <property type="project" value="TreeGrafter"/>
</dbReference>
<dbReference type="EMBL" id="LQNU01000054">
    <property type="protein sequence ID" value="KZE81013.1"/>
    <property type="molecule type" value="Genomic_DNA"/>
</dbReference>
<dbReference type="InterPro" id="IPR016161">
    <property type="entry name" value="Ald_DH/histidinol_DH"/>
</dbReference>
<evidence type="ECO:0000256" key="1">
    <source>
        <dbReference type="ARBA" id="ARBA00009986"/>
    </source>
</evidence>
<dbReference type="OrthoDB" id="9762913at2"/>
<organism evidence="10 11">
    <name type="scientific">Myroides marinus</name>
    <dbReference type="NCBI Taxonomy" id="703342"/>
    <lineage>
        <taxon>Bacteria</taxon>
        <taxon>Pseudomonadati</taxon>
        <taxon>Bacteroidota</taxon>
        <taxon>Flavobacteriia</taxon>
        <taxon>Flavobacteriales</taxon>
        <taxon>Flavobacteriaceae</taxon>
        <taxon>Myroides</taxon>
    </lineage>
</organism>
<dbReference type="InterPro" id="IPR029510">
    <property type="entry name" value="Ald_DH_CS_GLU"/>
</dbReference>
<dbReference type="GO" id="GO:0006081">
    <property type="term" value="P:aldehyde metabolic process"/>
    <property type="evidence" value="ECO:0007669"/>
    <property type="project" value="InterPro"/>
</dbReference>
<dbReference type="InterPro" id="IPR016163">
    <property type="entry name" value="Ald_DH_C"/>
</dbReference>
<protein>
    <recommendedName>
        <fullName evidence="4">Aldehyde dehydrogenase</fullName>
    </recommendedName>
</protein>
<dbReference type="InterPro" id="IPR012394">
    <property type="entry name" value="Aldehyde_DH_NAD(P)"/>
</dbReference>
<evidence type="ECO:0000256" key="2">
    <source>
        <dbReference type="ARBA" id="ARBA00023002"/>
    </source>
</evidence>
<evidence type="ECO:0000256" key="8">
    <source>
        <dbReference type="SAM" id="Coils"/>
    </source>
</evidence>
<evidence type="ECO:0000256" key="6">
    <source>
        <dbReference type="PROSITE-ProRule" id="PRU10007"/>
    </source>
</evidence>
<dbReference type="Pfam" id="PF00171">
    <property type="entry name" value="Aldedh"/>
    <property type="match status" value="1"/>
</dbReference>
<dbReference type="AlphaFoldDB" id="A0A163Z521"/>
<dbReference type="Gene3D" id="3.40.605.10">
    <property type="entry name" value="Aldehyde Dehydrogenase, Chain A, domain 1"/>
    <property type="match status" value="1"/>
</dbReference>
<feature type="coiled-coil region" evidence="8">
    <location>
        <begin position="23"/>
        <end position="50"/>
    </location>
</feature>
<comment type="similarity">
    <text evidence="1 4 7">Belongs to the aldehyde dehydrogenase family.</text>
</comment>
<dbReference type="PROSITE" id="PS00687">
    <property type="entry name" value="ALDEHYDE_DEHYDR_GLU"/>
    <property type="match status" value="1"/>
</dbReference>
<evidence type="ECO:0000259" key="9">
    <source>
        <dbReference type="Pfam" id="PF00171"/>
    </source>
</evidence>
<keyword evidence="3" id="KW-0520">NAD</keyword>
<accession>A0A163Z521</accession>
<keyword evidence="2 4" id="KW-0560">Oxidoreductase</keyword>
<proteinExistence type="inferred from homology"/>
<dbReference type="PROSITE" id="PS00070">
    <property type="entry name" value="ALDEHYDE_DEHYDR_CYS"/>
    <property type="match status" value="1"/>
</dbReference>
<evidence type="ECO:0000256" key="7">
    <source>
        <dbReference type="RuleBase" id="RU003345"/>
    </source>
</evidence>